<organism evidence="2 3">
    <name type="scientific">Campylobacter novaezeelandiae</name>
    <dbReference type="NCBI Taxonomy" id="2267891"/>
    <lineage>
        <taxon>Bacteria</taxon>
        <taxon>Pseudomonadati</taxon>
        <taxon>Campylobacterota</taxon>
        <taxon>Epsilonproteobacteria</taxon>
        <taxon>Campylobacterales</taxon>
        <taxon>Campylobacteraceae</taxon>
        <taxon>Campylobacter</taxon>
    </lineage>
</organism>
<dbReference type="Pfam" id="PF12728">
    <property type="entry name" value="HTH_17"/>
    <property type="match status" value="1"/>
</dbReference>
<evidence type="ECO:0000313" key="2">
    <source>
        <dbReference type="EMBL" id="TBR79846.1"/>
    </source>
</evidence>
<dbReference type="InterPro" id="IPR009061">
    <property type="entry name" value="DNA-bd_dom_put_sf"/>
</dbReference>
<dbReference type="AlphaFoldDB" id="A0A4Q9JT64"/>
<gene>
    <name evidence="2" type="ORF">DU473_06760</name>
</gene>
<keyword evidence="3" id="KW-1185">Reference proteome</keyword>
<dbReference type="InterPro" id="IPR041657">
    <property type="entry name" value="HTH_17"/>
</dbReference>
<comment type="caution">
    <text evidence="2">The sequence shown here is derived from an EMBL/GenBank/DDBJ whole genome shotgun (WGS) entry which is preliminary data.</text>
</comment>
<dbReference type="RefSeq" id="WP_116574662.1">
    <property type="nucleotide sequence ID" value="NZ_QPGR01000013.1"/>
</dbReference>
<dbReference type="EMBL" id="QPGR01000013">
    <property type="protein sequence ID" value="TBR79846.1"/>
    <property type="molecule type" value="Genomic_DNA"/>
</dbReference>
<keyword evidence="2" id="KW-0238">DNA-binding</keyword>
<name>A0A4Q9JT64_9BACT</name>
<dbReference type="Proteomes" id="UP000292583">
    <property type="component" value="Unassembled WGS sequence"/>
</dbReference>
<feature type="domain" description="Helix-turn-helix" evidence="1">
    <location>
        <begin position="5"/>
        <end position="54"/>
    </location>
</feature>
<sequence length="56" mass="6918">MIKEYMSEKDLSKFLNISLTSLWRLRKENKIPYIRIGKTIRYEKNDIIKWIKTHSF</sequence>
<proteinExistence type="predicted"/>
<accession>A0A4Q9JT64</accession>
<protein>
    <submittedName>
        <fullName evidence="2">DNA-binding protein</fullName>
    </submittedName>
</protein>
<evidence type="ECO:0000313" key="3">
    <source>
        <dbReference type="Proteomes" id="UP000292583"/>
    </source>
</evidence>
<dbReference type="SUPFAM" id="SSF46955">
    <property type="entry name" value="Putative DNA-binding domain"/>
    <property type="match status" value="1"/>
</dbReference>
<evidence type="ECO:0000259" key="1">
    <source>
        <dbReference type="Pfam" id="PF12728"/>
    </source>
</evidence>
<dbReference type="GO" id="GO:0003677">
    <property type="term" value="F:DNA binding"/>
    <property type="evidence" value="ECO:0007669"/>
    <property type="project" value="UniProtKB-KW"/>
</dbReference>
<dbReference type="OrthoDB" id="5360715at2"/>
<reference evidence="2 3" key="1">
    <citation type="submission" date="2018-07" db="EMBL/GenBank/DDBJ databases">
        <title>Campylobacter zealandensis sp. nov., isolated from birds and water in New Zealand.</title>
        <authorList>
            <person name="Wilkinson D.A."/>
            <person name="Biggs P.J."/>
            <person name="French N.P."/>
            <person name="Midwinter A.C."/>
        </authorList>
    </citation>
    <scope>NUCLEOTIDE SEQUENCE [LARGE SCALE GENOMIC DNA]</scope>
    <source>
        <strain evidence="2 3">B423b</strain>
    </source>
</reference>